<dbReference type="RefSeq" id="WP_106933062.1">
    <property type="nucleotide sequence ID" value="NZ_PYFT01000001.1"/>
</dbReference>
<dbReference type="AlphaFoldDB" id="A0A2T2YN32"/>
<gene>
    <name evidence="1" type="ORF">AHMF7605_27020</name>
</gene>
<proteinExistence type="predicted"/>
<protein>
    <recommendedName>
        <fullName evidence="3">Lipoprotein</fullName>
    </recommendedName>
</protein>
<dbReference type="PROSITE" id="PS51257">
    <property type="entry name" value="PROKAR_LIPOPROTEIN"/>
    <property type="match status" value="1"/>
</dbReference>
<keyword evidence="2" id="KW-1185">Reference proteome</keyword>
<evidence type="ECO:0008006" key="3">
    <source>
        <dbReference type="Google" id="ProtNLM"/>
    </source>
</evidence>
<dbReference type="EMBL" id="PYFT01000001">
    <property type="protein sequence ID" value="PSR56889.1"/>
    <property type="molecule type" value="Genomic_DNA"/>
</dbReference>
<sequence length="188" mass="22072">MKYLLTCFIIIAIQSCISVSLGNRSRWQNIKEQDSRTAQQKKMPIDRRPNVCVSLINNQRNLVLPFFFIDIDRKNYYVQFDIETYNNDFAVLDSINYEIKSQEGTVLYRGTGHPKDKRIDIIEESKYAYQASVSTDSDLEFDKKIREDLLIQFILHLRDNEGKPILEKYLLPLKGEKPKWFRIGSILG</sequence>
<evidence type="ECO:0000313" key="2">
    <source>
        <dbReference type="Proteomes" id="UP000240357"/>
    </source>
</evidence>
<comment type="caution">
    <text evidence="1">The sequence shown here is derived from an EMBL/GenBank/DDBJ whole genome shotgun (WGS) entry which is preliminary data.</text>
</comment>
<dbReference type="Proteomes" id="UP000240357">
    <property type="component" value="Unassembled WGS sequence"/>
</dbReference>
<accession>A0A2T2YN32</accession>
<organism evidence="1 2">
    <name type="scientific">Adhaeribacter arboris</name>
    <dbReference type="NCBI Taxonomy" id="2072846"/>
    <lineage>
        <taxon>Bacteria</taxon>
        <taxon>Pseudomonadati</taxon>
        <taxon>Bacteroidota</taxon>
        <taxon>Cytophagia</taxon>
        <taxon>Cytophagales</taxon>
        <taxon>Hymenobacteraceae</taxon>
        <taxon>Adhaeribacter</taxon>
    </lineage>
</organism>
<reference evidence="1 2" key="1">
    <citation type="submission" date="2018-03" db="EMBL/GenBank/DDBJ databases">
        <title>Adhaeribacter sp. HMF7605 Genome sequencing and assembly.</title>
        <authorList>
            <person name="Kang H."/>
            <person name="Kang J."/>
            <person name="Cha I."/>
            <person name="Kim H."/>
            <person name="Joh K."/>
        </authorList>
    </citation>
    <scope>NUCLEOTIDE SEQUENCE [LARGE SCALE GENOMIC DNA]</scope>
    <source>
        <strain evidence="1 2">HMF7605</strain>
    </source>
</reference>
<evidence type="ECO:0000313" key="1">
    <source>
        <dbReference type="EMBL" id="PSR56889.1"/>
    </source>
</evidence>
<name>A0A2T2YN32_9BACT</name>